<keyword evidence="6" id="KW-0133">Cell shape</keyword>
<keyword evidence="5 11" id="KW-0812">Transmembrane</keyword>
<keyword evidence="2" id="KW-0997">Cell inner membrane</keyword>
<dbReference type="eggNOG" id="COG0744">
    <property type="taxonomic scope" value="Bacteria"/>
</dbReference>
<sequence>MRKLNFKKIAFRALIILGVLFIVAAVSFFAFRNMALQKAIVKVSDKMARDYNASFTVKSASFKGLSGIEMKGITVVPKNADTLLQVEQVTTSINLSKILLGDVQLGTLEMTNGYVQLVKKDSLGWNFRSFMRPNKKDKEEDTDTGDGYADRAYRILTKVLNLVPTDMKLQNLALRVNDMGRKVNLNMQQLRLADNKLESTINVTEDTITQTWKVNGMADPRNRLADLKFFNTDTSRIIVPYIQNRYKIKTGFDAIHVNLQNMEMDGGELHIDGYASIQNFMVNQPRLAVKDVVIDNARFDYHMLFGDDFIALDSTSTVQLNKIKFSPFAKFSVEKDTIYQLKAHIPKMPAQDFISSLPNGLFTNFEGMEAEGDFSYNLNFLYNKNKPHALVFDSSIKKDGLKITKYGAANLAKLNTEFTYRAIDNGRAQRPVIVGYGNPYYTPLDQISPFLRKAVLTSEDPSFFSHRGFITEAFRQSIIKNIKTKKFSRGGSTISMQLVKNVFLNRNKTLSRKLEEILLVYILENNRIASKERMLEVYFNIIEWGPDVYGIGEAASYYFDKAPSQLTLDECVYLASIIPSPKTFMYRFGEDGNLKGYAQRHNKYMRDIMLRRGLITAEDTIAQSGKITINGRGRGRLRLNERSIFVADSVQIDEFFKNLSKQAF</sequence>
<dbReference type="Pfam" id="PF00912">
    <property type="entry name" value="Transgly"/>
    <property type="match status" value="1"/>
</dbReference>
<evidence type="ECO:0000256" key="1">
    <source>
        <dbReference type="ARBA" id="ARBA00022475"/>
    </source>
</evidence>
<proteinExistence type="predicted"/>
<dbReference type="AlphaFoldDB" id="A0A0A2MFY7"/>
<feature type="transmembrane region" description="Helical" evidence="11">
    <location>
        <begin position="9"/>
        <end position="31"/>
    </location>
</feature>
<dbReference type="SUPFAM" id="SSF53955">
    <property type="entry name" value="Lysozyme-like"/>
    <property type="match status" value="1"/>
</dbReference>
<feature type="domain" description="Glycosyl transferase family 51" evidence="12">
    <location>
        <begin position="440"/>
        <end position="586"/>
    </location>
</feature>
<accession>A0A0A2MFY7</accession>
<dbReference type="Gene3D" id="1.10.3810.10">
    <property type="entry name" value="Biosynthetic peptidoglycan transglycosylase-like"/>
    <property type="match status" value="1"/>
</dbReference>
<dbReference type="GO" id="GO:0008360">
    <property type="term" value="P:regulation of cell shape"/>
    <property type="evidence" value="ECO:0007669"/>
    <property type="project" value="UniProtKB-KW"/>
</dbReference>
<evidence type="ECO:0000256" key="5">
    <source>
        <dbReference type="ARBA" id="ARBA00022692"/>
    </source>
</evidence>
<evidence type="ECO:0000256" key="11">
    <source>
        <dbReference type="SAM" id="Phobius"/>
    </source>
</evidence>
<keyword evidence="8 11" id="KW-1133">Transmembrane helix</keyword>
<dbReference type="PANTHER" id="PTHR30400:SF0">
    <property type="entry name" value="BIOSYNTHETIC PEPTIDOGLYCAN TRANSGLYCOSYLASE"/>
    <property type="match status" value="1"/>
</dbReference>
<evidence type="ECO:0000313" key="14">
    <source>
        <dbReference type="Proteomes" id="UP000030111"/>
    </source>
</evidence>
<keyword evidence="7" id="KW-0573">Peptidoglycan synthesis</keyword>
<dbReference type="InterPro" id="IPR001264">
    <property type="entry name" value="Glyco_trans_51"/>
</dbReference>
<dbReference type="InterPro" id="IPR023346">
    <property type="entry name" value="Lysozyme-like_dom_sf"/>
</dbReference>
<evidence type="ECO:0000313" key="13">
    <source>
        <dbReference type="EMBL" id="KGO91154.1"/>
    </source>
</evidence>
<evidence type="ECO:0000256" key="10">
    <source>
        <dbReference type="ARBA" id="ARBA00023316"/>
    </source>
</evidence>
<evidence type="ECO:0000256" key="8">
    <source>
        <dbReference type="ARBA" id="ARBA00022989"/>
    </source>
</evidence>
<keyword evidence="9 11" id="KW-0472">Membrane</keyword>
<evidence type="ECO:0000256" key="6">
    <source>
        <dbReference type="ARBA" id="ARBA00022960"/>
    </source>
</evidence>
<evidence type="ECO:0000256" key="7">
    <source>
        <dbReference type="ARBA" id="ARBA00022984"/>
    </source>
</evidence>
<reference evidence="13 14" key="1">
    <citation type="submission" date="2013-09" db="EMBL/GenBank/DDBJ databases">
        <authorList>
            <person name="Zeng Z."/>
            <person name="Chen C."/>
        </authorList>
    </citation>
    <scope>NUCLEOTIDE SEQUENCE [LARGE SCALE GENOMIC DNA]</scope>
    <source>
        <strain evidence="13 14">WB 4.1-42</strain>
    </source>
</reference>
<dbReference type="RefSeq" id="WP_026992608.1">
    <property type="nucleotide sequence ID" value="NZ_JRLY01000024.1"/>
</dbReference>
<dbReference type="GO" id="GO:0016763">
    <property type="term" value="F:pentosyltransferase activity"/>
    <property type="evidence" value="ECO:0007669"/>
    <property type="project" value="InterPro"/>
</dbReference>
<dbReference type="PANTHER" id="PTHR30400">
    <property type="entry name" value="MONOFUNCTIONAL BIOSYNTHETIC PEPTIDOGLYCAN TRANSGLYCOSYLASE"/>
    <property type="match status" value="1"/>
</dbReference>
<evidence type="ECO:0000256" key="9">
    <source>
        <dbReference type="ARBA" id="ARBA00023136"/>
    </source>
</evidence>
<keyword evidence="10" id="KW-0961">Cell wall biogenesis/degradation</keyword>
<dbReference type="STRING" id="1121898.GCA_000422725_02234"/>
<dbReference type="OrthoDB" id="9766909at2"/>
<keyword evidence="4 13" id="KW-0808">Transferase</keyword>
<dbReference type="EMBL" id="JRLY01000024">
    <property type="protein sequence ID" value="KGO91154.1"/>
    <property type="molecule type" value="Genomic_DNA"/>
</dbReference>
<dbReference type="Proteomes" id="UP000030111">
    <property type="component" value="Unassembled WGS sequence"/>
</dbReference>
<comment type="caution">
    <text evidence="13">The sequence shown here is derived from an EMBL/GenBank/DDBJ whole genome shotgun (WGS) entry which is preliminary data.</text>
</comment>
<dbReference type="GO" id="GO:0071555">
    <property type="term" value="P:cell wall organization"/>
    <property type="evidence" value="ECO:0007669"/>
    <property type="project" value="UniProtKB-KW"/>
</dbReference>
<evidence type="ECO:0000256" key="4">
    <source>
        <dbReference type="ARBA" id="ARBA00022679"/>
    </source>
</evidence>
<keyword evidence="3" id="KW-0328">Glycosyltransferase</keyword>
<protein>
    <submittedName>
        <fullName evidence="13">Glycosyl transferase</fullName>
    </submittedName>
</protein>
<dbReference type="GO" id="GO:0016020">
    <property type="term" value="C:membrane"/>
    <property type="evidence" value="ECO:0007669"/>
    <property type="project" value="InterPro"/>
</dbReference>
<evidence type="ECO:0000259" key="12">
    <source>
        <dbReference type="Pfam" id="PF00912"/>
    </source>
</evidence>
<organism evidence="13 14">
    <name type="scientific">Flavobacterium subsaxonicum WB 4.1-42 = DSM 21790</name>
    <dbReference type="NCBI Taxonomy" id="1121898"/>
    <lineage>
        <taxon>Bacteria</taxon>
        <taxon>Pseudomonadati</taxon>
        <taxon>Bacteroidota</taxon>
        <taxon>Flavobacteriia</taxon>
        <taxon>Flavobacteriales</taxon>
        <taxon>Flavobacteriaceae</taxon>
        <taxon>Flavobacterium</taxon>
    </lineage>
</organism>
<dbReference type="InterPro" id="IPR011812">
    <property type="entry name" value="Pep_trsgly"/>
</dbReference>
<dbReference type="GO" id="GO:0009252">
    <property type="term" value="P:peptidoglycan biosynthetic process"/>
    <property type="evidence" value="ECO:0007669"/>
    <property type="project" value="UniProtKB-KW"/>
</dbReference>
<keyword evidence="14" id="KW-1185">Reference proteome</keyword>
<dbReference type="GO" id="GO:0009274">
    <property type="term" value="C:peptidoglycan-based cell wall"/>
    <property type="evidence" value="ECO:0007669"/>
    <property type="project" value="InterPro"/>
</dbReference>
<evidence type="ECO:0000256" key="2">
    <source>
        <dbReference type="ARBA" id="ARBA00022519"/>
    </source>
</evidence>
<gene>
    <name evidence="13" type="ORF">Q766_19515</name>
</gene>
<evidence type="ECO:0000256" key="3">
    <source>
        <dbReference type="ARBA" id="ARBA00022676"/>
    </source>
</evidence>
<name>A0A0A2MFY7_9FLAO</name>
<dbReference type="InterPro" id="IPR036950">
    <property type="entry name" value="PBP_transglycosylase"/>
</dbReference>
<keyword evidence="1" id="KW-1003">Cell membrane</keyword>